<evidence type="ECO:0000256" key="2">
    <source>
        <dbReference type="ARBA" id="ARBA00023235"/>
    </source>
</evidence>
<comment type="function">
    <text evidence="4">Responsible for synthesis of pseudouridine from uracil-65 in transfer RNAs.</text>
</comment>
<evidence type="ECO:0000256" key="10">
    <source>
        <dbReference type="SAM" id="MobiDB-lite"/>
    </source>
</evidence>
<gene>
    <name evidence="12" type="ORF">DES49_2225</name>
</gene>
<evidence type="ECO:0000256" key="6">
    <source>
        <dbReference type="ARBA" id="ARBA00040675"/>
    </source>
</evidence>
<comment type="catalytic activity">
    <reaction evidence="3">
        <text>uridine(65) in tRNA = pseudouridine(65) in tRNA</text>
        <dbReference type="Rhea" id="RHEA:42536"/>
        <dbReference type="Rhea" id="RHEA-COMP:10103"/>
        <dbReference type="Rhea" id="RHEA-COMP:10104"/>
        <dbReference type="ChEBI" id="CHEBI:65314"/>
        <dbReference type="ChEBI" id="CHEBI:65315"/>
        <dbReference type="EC" id="5.4.99.26"/>
    </reaction>
</comment>
<dbReference type="GO" id="GO:0000455">
    <property type="term" value="P:enzyme-directed rRNA pseudouridine synthesis"/>
    <property type="evidence" value="ECO:0007669"/>
    <property type="project" value="TreeGrafter"/>
</dbReference>
<comment type="caution">
    <text evidence="12">The sequence shown here is derived from an EMBL/GenBank/DDBJ whole genome shotgun (WGS) entry which is preliminary data.</text>
</comment>
<dbReference type="PROSITE" id="PS01129">
    <property type="entry name" value="PSI_RLU"/>
    <property type="match status" value="1"/>
</dbReference>
<organism evidence="12 13">
    <name type="scientific">Halospina denitrificans</name>
    <dbReference type="NCBI Taxonomy" id="332522"/>
    <lineage>
        <taxon>Bacteria</taxon>
        <taxon>Pseudomonadati</taxon>
        <taxon>Pseudomonadota</taxon>
        <taxon>Gammaproteobacteria</taxon>
        <taxon>Halospina</taxon>
    </lineage>
</organism>
<dbReference type="GO" id="GO:0008033">
    <property type="term" value="P:tRNA processing"/>
    <property type="evidence" value="ECO:0007669"/>
    <property type="project" value="UniProtKB-KW"/>
</dbReference>
<evidence type="ECO:0000313" key="12">
    <source>
        <dbReference type="EMBL" id="TDT39307.1"/>
    </source>
</evidence>
<keyword evidence="13" id="KW-1185">Reference proteome</keyword>
<keyword evidence="2" id="KW-0413">Isomerase</keyword>
<dbReference type="OrthoDB" id="9807829at2"/>
<evidence type="ECO:0000256" key="1">
    <source>
        <dbReference type="ARBA" id="ARBA00022694"/>
    </source>
</evidence>
<dbReference type="InterPro" id="IPR050188">
    <property type="entry name" value="RluA_PseudoU_synthase"/>
</dbReference>
<dbReference type="PANTHER" id="PTHR21600">
    <property type="entry name" value="MITOCHONDRIAL RNA PSEUDOURIDINE SYNTHASE"/>
    <property type="match status" value="1"/>
</dbReference>
<evidence type="ECO:0000256" key="3">
    <source>
        <dbReference type="ARBA" id="ARBA00036607"/>
    </source>
</evidence>
<evidence type="ECO:0000313" key="13">
    <source>
        <dbReference type="Proteomes" id="UP000295830"/>
    </source>
</evidence>
<proteinExistence type="predicted"/>
<dbReference type="Pfam" id="PF00849">
    <property type="entry name" value="PseudoU_synth_2"/>
    <property type="match status" value="1"/>
</dbReference>
<dbReference type="RefSeq" id="WP_133736483.1">
    <property type="nucleotide sequence ID" value="NZ_SOAX01000005.1"/>
</dbReference>
<dbReference type="AlphaFoldDB" id="A0A4R7JPZ4"/>
<evidence type="ECO:0000256" key="7">
    <source>
        <dbReference type="ARBA" id="ARBA00041803"/>
    </source>
</evidence>
<dbReference type="Gene3D" id="3.30.2350.10">
    <property type="entry name" value="Pseudouridine synthase"/>
    <property type="match status" value="1"/>
</dbReference>
<evidence type="ECO:0000256" key="4">
    <source>
        <dbReference type="ARBA" id="ARBA00037670"/>
    </source>
</evidence>
<reference evidence="12 13" key="1">
    <citation type="submission" date="2019-03" db="EMBL/GenBank/DDBJ databases">
        <title>Genomic Encyclopedia of Type Strains, Phase IV (KMG-IV): sequencing the most valuable type-strain genomes for metagenomic binning, comparative biology and taxonomic classification.</title>
        <authorList>
            <person name="Goeker M."/>
        </authorList>
    </citation>
    <scope>NUCLEOTIDE SEQUENCE [LARGE SCALE GENOMIC DNA]</scope>
    <source>
        <strain evidence="12 13">DSM 15505</strain>
    </source>
</reference>
<dbReference type="GO" id="GO:0160149">
    <property type="term" value="F:tRNA pseudouridine(65) synthase activity"/>
    <property type="evidence" value="ECO:0007669"/>
    <property type="project" value="UniProtKB-EC"/>
</dbReference>
<keyword evidence="1" id="KW-0819">tRNA processing</keyword>
<dbReference type="InterPro" id="IPR006224">
    <property type="entry name" value="PsdUridine_synth_RluA-like_CS"/>
</dbReference>
<dbReference type="InterPro" id="IPR006145">
    <property type="entry name" value="PsdUridine_synth_RsuA/RluA"/>
</dbReference>
<sequence>MATMITGEAPESEPITVLYQDAHLVAVHKPSGMLVHRTSIDRHETRIALPLVRDQIGQHLYPVHRLDKPTSGILLFALDSDTARLTADAFQNHQVRKDYMALVRGWPPLGGIIDKPLAPRDPDSRKRKKRPKTPQSAKTLYHRVAQTTVPVSVDGRYLHTRYSLVRLRPITGRRHQLRRHLKTRNHPIIGDVNYGKGIHNRYFREHYGLERLLLCAIRLSMTHPITGDPLVIETEVDDDFRGIAEQIGLQGSDQ</sequence>
<evidence type="ECO:0000256" key="8">
    <source>
        <dbReference type="ARBA" id="ARBA00041975"/>
    </source>
</evidence>
<name>A0A4R7JPZ4_9GAMM</name>
<protein>
    <recommendedName>
        <fullName evidence="6">tRNA pseudouridine synthase C</fullName>
        <ecNumber evidence="5">5.4.99.26</ecNumber>
    </recommendedName>
    <alternativeName>
        <fullName evidence="8">tRNA pseudouridine(65) synthase</fullName>
    </alternativeName>
    <alternativeName>
        <fullName evidence="9">tRNA pseudouridylate synthase C</fullName>
    </alternativeName>
    <alternativeName>
        <fullName evidence="7">tRNA-uridine isomerase C</fullName>
    </alternativeName>
</protein>
<dbReference type="EMBL" id="SOAX01000005">
    <property type="protein sequence ID" value="TDT39307.1"/>
    <property type="molecule type" value="Genomic_DNA"/>
</dbReference>
<dbReference type="GO" id="GO:0003723">
    <property type="term" value="F:RNA binding"/>
    <property type="evidence" value="ECO:0007669"/>
    <property type="project" value="InterPro"/>
</dbReference>
<evidence type="ECO:0000256" key="9">
    <source>
        <dbReference type="ARBA" id="ARBA00043049"/>
    </source>
</evidence>
<feature type="domain" description="Pseudouridine synthase RsuA/RluA-like" evidence="11">
    <location>
        <begin position="23"/>
        <end position="182"/>
    </location>
</feature>
<accession>A0A4R7JPZ4</accession>
<evidence type="ECO:0000259" key="11">
    <source>
        <dbReference type="Pfam" id="PF00849"/>
    </source>
</evidence>
<feature type="region of interest" description="Disordered" evidence="10">
    <location>
        <begin position="113"/>
        <end position="138"/>
    </location>
</feature>
<dbReference type="EC" id="5.4.99.26" evidence="5"/>
<evidence type="ECO:0000256" key="5">
    <source>
        <dbReference type="ARBA" id="ARBA00038943"/>
    </source>
</evidence>
<dbReference type="Proteomes" id="UP000295830">
    <property type="component" value="Unassembled WGS sequence"/>
</dbReference>
<dbReference type="SUPFAM" id="SSF55120">
    <property type="entry name" value="Pseudouridine synthase"/>
    <property type="match status" value="1"/>
</dbReference>
<dbReference type="PANTHER" id="PTHR21600:SF56">
    <property type="entry name" value="TRNA PSEUDOURIDINE SYNTHASE C"/>
    <property type="match status" value="1"/>
</dbReference>
<dbReference type="InterPro" id="IPR020103">
    <property type="entry name" value="PsdUridine_synth_cat_dom_sf"/>
</dbReference>